<sequence length="206" mass="22925">MDSISIIIPVLDPGDTLAKVLASLTVQSKLPEEVILVDASKGIKVANLIDSYAESLNIVHKKIDQPSYPGRNRNIGASLAKGTVLAFIDSKTVADKEWLQKSLKKLSSNSYRVIFGFTKYEAFSKVQKIIRAASFGLLGHETTPGTVIVKDDFISSGGFIEDVRAGEDLEWRQRIKDLGYKYTKLAKPYLTYVDLPKSITEMQYKY</sequence>
<protein>
    <recommendedName>
        <fullName evidence="6">Glycosyltransferase 2-like domain-containing protein</fullName>
    </recommendedName>
</protein>
<dbReference type="InterPro" id="IPR029044">
    <property type="entry name" value="Nucleotide-diphossugar_trans"/>
</dbReference>
<dbReference type="PANTHER" id="PTHR43646:SF2">
    <property type="entry name" value="GLYCOSYLTRANSFERASE 2-LIKE DOMAIN-CONTAINING PROTEIN"/>
    <property type="match status" value="1"/>
</dbReference>
<dbReference type="EMBL" id="UINC01175374">
    <property type="protein sequence ID" value="SVD81974.1"/>
    <property type="molecule type" value="Genomic_DNA"/>
</dbReference>
<name>A0A382YFG9_9ZZZZ</name>
<keyword evidence="3" id="KW-0328">Glycosyltransferase</keyword>
<evidence type="ECO:0000256" key="4">
    <source>
        <dbReference type="ARBA" id="ARBA00022679"/>
    </source>
</evidence>
<evidence type="ECO:0000256" key="3">
    <source>
        <dbReference type="ARBA" id="ARBA00022676"/>
    </source>
</evidence>
<dbReference type="InterPro" id="IPR001173">
    <property type="entry name" value="Glyco_trans_2-like"/>
</dbReference>
<comment type="subcellular location">
    <subcellularLocation>
        <location evidence="1">Cell membrane</location>
    </subcellularLocation>
</comment>
<accession>A0A382YFG9</accession>
<reference evidence="7" key="1">
    <citation type="submission" date="2018-05" db="EMBL/GenBank/DDBJ databases">
        <authorList>
            <person name="Lanie J.A."/>
            <person name="Ng W.-L."/>
            <person name="Kazmierczak K.M."/>
            <person name="Andrzejewski T.M."/>
            <person name="Davidsen T.M."/>
            <person name="Wayne K.J."/>
            <person name="Tettelin H."/>
            <person name="Glass J.I."/>
            <person name="Rusch D."/>
            <person name="Podicherti R."/>
            <person name="Tsui H.-C.T."/>
            <person name="Winkler M.E."/>
        </authorList>
    </citation>
    <scope>NUCLEOTIDE SEQUENCE</scope>
</reference>
<evidence type="ECO:0000256" key="2">
    <source>
        <dbReference type="ARBA" id="ARBA00022475"/>
    </source>
</evidence>
<gene>
    <name evidence="7" type="ORF">METZ01_LOCUS434828</name>
</gene>
<evidence type="ECO:0000256" key="1">
    <source>
        <dbReference type="ARBA" id="ARBA00004236"/>
    </source>
</evidence>
<dbReference type="AlphaFoldDB" id="A0A382YFG9"/>
<feature type="domain" description="Glycosyltransferase 2-like" evidence="6">
    <location>
        <begin position="5"/>
        <end position="119"/>
    </location>
</feature>
<evidence type="ECO:0000256" key="5">
    <source>
        <dbReference type="ARBA" id="ARBA00023136"/>
    </source>
</evidence>
<dbReference type="GO" id="GO:0016757">
    <property type="term" value="F:glycosyltransferase activity"/>
    <property type="evidence" value="ECO:0007669"/>
    <property type="project" value="UniProtKB-KW"/>
</dbReference>
<proteinExistence type="predicted"/>
<evidence type="ECO:0000259" key="6">
    <source>
        <dbReference type="Pfam" id="PF00535"/>
    </source>
</evidence>
<keyword evidence="2" id="KW-1003">Cell membrane</keyword>
<dbReference type="GO" id="GO:0005886">
    <property type="term" value="C:plasma membrane"/>
    <property type="evidence" value="ECO:0007669"/>
    <property type="project" value="UniProtKB-SubCell"/>
</dbReference>
<organism evidence="7">
    <name type="scientific">marine metagenome</name>
    <dbReference type="NCBI Taxonomy" id="408172"/>
    <lineage>
        <taxon>unclassified sequences</taxon>
        <taxon>metagenomes</taxon>
        <taxon>ecological metagenomes</taxon>
    </lineage>
</organism>
<dbReference type="Gene3D" id="3.90.550.10">
    <property type="entry name" value="Spore Coat Polysaccharide Biosynthesis Protein SpsA, Chain A"/>
    <property type="match status" value="1"/>
</dbReference>
<feature type="non-terminal residue" evidence="7">
    <location>
        <position position="206"/>
    </location>
</feature>
<keyword evidence="5" id="KW-0472">Membrane</keyword>
<keyword evidence="4" id="KW-0808">Transferase</keyword>
<evidence type="ECO:0000313" key="7">
    <source>
        <dbReference type="EMBL" id="SVD81974.1"/>
    </source>
</evidence>
<dbReference type="PANTHER" id="PTHR43646">
    <property type="entry name" value="GLYCOSYLTRANSFERASE"/>
    <property type="match status" value="1"/>
</dbReference>
<dbReference type="Pfam" id="PF00535">
    <property type="entry name" value="Glycos_transf_2"/>
    <property type="match status" value="1"/>
</dbReference>
<dbReference type="SUPFAM" id="SSF53448">
    <property type="entry name" value="Nucleotide-diphospho-sugar transferases"/>
    <property type="match status" value="1"/>
</dbReference>